<accession>A0AAN7P934</accession>
<name>A0AAN7P934_9COLE</name>
<reference evidence="2" key="1">
    <citation type="submission" date="2023-01" db="EMBL/GenBank/DDBJ databases">
        <title>Key to firefly adult light organ development and bioluminescence: homeobox transcription factors regulate luciferase expression and transportation to peroxisome.</title>
        <authorList>
            <person name="Fu X."/>
        </authorList>
    </citation>
    <scope>NUCLEOTIDE SEQUENCE [LARGE SCALE GENOMIC DNA]</scope>
</reference>
<organism evidence="1 2">
    <name type="scientific">Aquatica leii</name>
    <dbReference type="NCBI Taxonomy" id="1421715"/>
    <lineage>
        <taxon>Eukaryota</taxon>
        <taxon>Metazoa</taxon>
        <taxon>Ecdysozoa</taxon>
        <taxon>Arthropoda</taxon>
        <taxon>Hexapoda</taxon>
        <taxon>Insecta</taxon>
        <taxon>Pterygota</taxon>
        <taxon>Neoptera</taxon>
        <taxon>Endopterygota</taxon>
        <taxon>Coleoptera</taxon>
        <taxon>Polyphaga</taxon>
        <taxon>Elateriformia</taxon>
        <taxon>Elateroidea</taxon>
        <taxon>Lampyridae</taxon>
        <taxon>Luciolinae</taxon>
        <taxon>Aquatica</taxon>
    </lineage>
</organism>
<proteinExistence type="predicted"/>
<gene>
    <name evidence="1" type="ORF">RN001_009697</name>
</gene>
<evidence type="ECO:0000313" key="2">
    <source>
        <dbReference type="Proteomes" id="UP001353858"/>
    </source>
</evidence>
<protein>
    <submittedName>
        <fullName evidence="1">Uncharacterized protein</fullName>
    </submittedName>
</protein>
<sequence length="157" mass="17819">MEKNEAVTEQDRAQATLDEVVQVAVKAVIEHQQTSARNALESPSVSFKTSEISALLPDFSGHDDDVTGWLQRLDAVQRTYVVSDAIMQLISVGKLSGQAKAWYHSKVFDSYIQSHFLCQVIHMLTMFIPVRFNKKNKISNNLKKSHSMQLKQERKID</sequence>
<comment type="caution">
    <text evidence="1">The sequence shown here is derived from an EMBL/GenBank/DDBJ whole genome shotgun (WGS) entry which is preliminary data.</text>
</comment>
<keyword evidence="2" id="KW-1185">Reference proteome</keyword>
<dbReference type="Proteomes" id="UP001353858">
    <property type="component" value="Unassembled WGS sequence"/>
</dbReference>
<dbReference type="EMBL" id="JARPUR010000004">
    <property type="protein sequence ID" value="KAK4877191.1"/>
    <property type="molecule type" value="Genomic_DNA"/>
</dbReference>
<dbReference type="AlphaFoldDB" id="A0AAN7P934"/>
<evidence type="ECO:0000313" key="1">
    <source>
        <dbReference type="EMBL" id="KAK4877191.1"/>
    </source>
</evidence>